<organism evidence="2 3">
    <name type="scientific">Candidatus Kaiserbacteria bacterium RIFCSPHIGHO2_02_FULL_54_22</name>
    <dbReference type="NCBI Taxonomy" id="1798495"/>
    <lineage>
        <taxon>Bacteria</taxon>
        <taxon>Candidatus Kaiseribacteriota</taxon>
    </lineage>
</organism>
<keyword evidence="1" id="KW-0472">Membrane</keyword>
<evidence type="ECO:0000256" key="1">
    <source>
        <dbReference type="SAM" id="Phobius"/>
    </source>
</evidence>
<name>A0A1F6DPE3_9BACT</name>
<gene>
    <name evidence="2" type="ORF">A3C19_02085</name>
</gene>
<dbReference type="AlphaFoldDB" id="A0A1F6DPE3"/>
<sequence>MWGRKSSAPQGRAGLAERRRRSRHRGLIALNILLGIISGVLVWGLQQSAVRIARVDVYSAGPSFAEYAKRAMQGSYFGIIPRDSIFFFPASGIRSTILAEHPDLAAVSIFRNGLTSISIKTNDRAPIARWCGLSPSGPDVDEYCYLFDASGVIFSAALATSTTINTFRLYAPLEGDTLEPLRATLANAEKLPATFDFARQLDTLGSPVTRVVLRGDEVDDYLVSGTRVTYVLAHEQEAFTALVSGRANFNLADGSIDYIDLRFDGKVYVKKVVGSRE</sequence>
<keyword evidence="1" id="KW-0812">Transmembrane</keyword>
<dbReference type="EMBL" id="MFLI01000001">
    <property type="protein sequence ID" value="OGG62892.1"/>
    <property type="molecule type" value="Genomic_DNA"/>
</dbReference>
<dbReference type="STRING" id="1798495.A3C19_02085"/>
<comment type="caution">
    <text evidence="2">The sequence shown here is derived from an EMBL/GenBank/DDBJ whole genome shotgun (WGS) entry which is preliminary data.</text>
</comment>
<protein>
    <recommendedName>
        <fullName evidence="4">POTRA domain-containing protein</fullName>
    </recommendedName>
</protein>
<accession>A0A1F6DPE3</accession>
<evidence type="ECO:0008006" key="4">
    <source>
        <dbReference type="Google" id="ProtNLM"/>
    </source>
</evidence>
<feature type="transmembrane region" description="Helical" evidence="1">
    <location>
        <begin position="27"/>
        <end position="45"/>
    </location>
</feature>
<evidence type="ECO:0000313" key="3">
    <source>
        <dbReference type="Proteomes" id="UP000178532"/>
    </source>
</evidence>
<keyword evidence="1" id="KW-1133">Transmembrane helix</keyword>
<reference evidence="2 3" key="1">
    <citation type="journal article" date="2016" name="Nat. Commun.">
        <title>Thousands of microbial genomes shed light on interconnected biogeochemical processes in an aquifer system.</title>
        <authorList>
            <person name="Anantharaman K."/>
            <person name="Brown C.T."/>
            <person name="Hug L.A."/>
            <person name="Sharon I."/>
            <person name="Castelle C.J."/>
            <person name="Probst A.J."/>
            <person name="Thomas B.C."/>
            <person name="Singh A."/>
            <person name="Wilkins M.J."/>
            <person name="Karaoz U."/>
            <person name="Brodie E.L."/>
            <person name="Williams K.H."/>
            <person name="Hubbard S.S."/>
            <person name="Banfield J.F."/>
        </authorList>
    </citation>
    <scope>NUCLEOTIDE SEQUENCE [LARGE SCALE GENOMIC DNA]</scope>
</reference>
<evidence type="ECO:0000313" key="2">
    <source>
        <dbReference type="EMBL" id="OGG62892.1"/>
    </source>
</evidence>
<proteinExistence type="predicted"/>
<dbReference type="Proteomes" id="UP000178532">
    <property type="component" value="Unassembled WGS sequence"/>
</dbReference>